<name>A0A1I7U013_9PELO</name>
<keyword evidence="1" id="KW-1133">Transmembrane helix</keyword>
<keyword evidence="1" id="KW-0812">Transmembrane</keyword>
<evidence type="ECO:0000313" key="3">
    <source>
        <dbReference type="WBParaSite" id="Csp11.Scaffold629.g13500.t1"/>
    </source>
</evidence>
<proteinExistence type="predicted"/>
<organism evidence="2 3">
    <name type="scientific">Caenorhabditis tropicalis</name>
    <dbReference type="NCBI Taxonomy" id="1561998"/>
    <lineage>
        <taxon>Eukaryota</taxon>
        <taxon>Metazoa</taxon>
        <taxon>Ecdysozoa</taxon>
        <taxon>Nematoda</taxon>
        <taxon>Chromadorea</taxon>
        <taxon>Rhabditida</taxon>
        <taxon>Rhabditina</taxon>
        <taxon>Rhabditomorpha</taxon>
        <taxon>Rhabditoidea</taxon>
        <taxon>Rhabditidae</taxon>
        <taxon>Peloderinae</taxon>
        <taxon>Caenorhabditis</taxon>
    </lineage>
</organism>
<dbReference type="Proteomes" id="UP000095282">
    <property type="component" value="Unplaced"/>
</dbReference>
<keyword evidence="2" id="KW-1185">Reference proteome</keyword>
<dbReference type="AlphaFoldDB" id="A0A1I7U013"/>
<feature type="transmembrane region" description="Helical" evidence="1">
    <location>
        <begin position="20"/>
        <end position="41"/>
    </location>
</feature>
<sequence length="120" mass="13358">MSFSASNPVVDTKIASTPTHTFVCPLLAPFCSSSSLVYLLVGTLIKEWQMIVANFQILLHFFLAPVLRPQFLMHVSFFAPRKPLRFSECTNAMLSIEGSALPPSLPIFLSKSVIVRMKIE</sequence>
<evidence type="ECO:0000256" key="1">
    <source>
        <dbReference type="SAM" id="Phobius"/>
    </source>
</evidence>
<keyword evidence="1" id="KW-0472">Membrane</keyword>
<evidence type="ECO:0000313" key="2">
    <source>
        <dbReference type="Proteomes" id="UP000095282"/>
    </source>
</evidence>
<accession>A0A1I7U013</accession>
<reference evidence="3" key="1">
    <citation type="submission" date="2016-11" db="UniProtKB">
        <authorList>
            <consortium name="WormBaseParasite"/>
        </authorList>
    </citation>
    <scope>IDENTIFICATION</scope>
</reference>
<dbReference type="WBParaSite" id="Csp11.Scaffold629.g13500.t1">
    <property type="protein sequence ID" value="Csp11.Scaffold629.g13500.t1"/>
    <property type="gene ID" value="Csp11.Scaffold629.g13500"/>
</dbReference>
<protein>
    <submittedName>
        <fullName evidence="3">Uncharacterized protein</fullName>
    </submittedName>
</protein>